<evidence type="ECO:0000313" key="3">
    <source>
        <dbReference type="Proteomes" id="UP000176420"/>
    </source>
</evidence>
<dbReference type="AlphaFoldDB" id="A0A1G2BF36"/>
<protein>
    <submittedName>
        <fullName evidence="2">Uncharacterized protein</fullName>
    </submittedName>
</protein>
<proteinExistence type="predicted"/>
<evidence type="ECO:0000256" key="1">
    <source>
        <dbReference type="SAM" id="MobiDB-lite"/>
    </source>
</evidence>
<evidence type="ECO:0000313" key="2">
    <source>
        <dbReference type="EMBL" id="OGY87774.1"/>
    </source>
</evidence>
<dbReference type="Proteomes" id="UP000176420">
    <property type="component" value="Unassembled WGS sequence"/>
</dbReference>
<comment type="caution">
    <text evidence="2">The sequence shown here is derived from an EMBL/GenBank/DDBJ whole genome shotgun (WGS) entry which is preliminary data.</text>
</comment>
<sequence>MNLERPQRGLPEEEKRSPEKRKLRDGLLALASLFAVLTGAPGREAQASQGMPEGRGDTTTEQAPKMLDAATIERCISQLPEQTTVEAGESAAKLTKILLDIVTDTKTLPHLSDEDRARFKQRFEDMQKPQVVSSK</sequence>
<organism evidence="2 3">
    <name type="scientific">Candidatus Kerfeldbacteria bacterium RIFOXYB2_FULL_38_14</name>
    <dbReference type="NCBI Taxonomy" id="1798547"/>
    <lineage>
        <taxon>Bacteria</taxon>
        <taxon>Candidatus Kerfeldiibacteriota</taxon>
    </lineage>
</organism>
<feature type="region of interest" description="Disordered" evidence="1">
    <location>
        <begin position="41"/>
        <end position="62"/>
    </location>
</feature>
<reference evidence="2 3" key="1">
    <citation type="journal article" date="2016" name="Nat. Commun.">
        <title>Thousands of microbial genomes shed light on interconnected biogeochemical processes in an aquifer system.</title>
        <authorList>
            <person name="Anantharaman K."/>
            <person name="Brown C.T."/>
            <person name="Hug L.A."/>
            <person name="Sharon I."/>
            <person name="Castelle C.J."/>
            <person name="Probst A.J."/>
            <person name="Thomas B.C."/>
            <person name="Singh A."/>
            <person name="Wilkins M.J."/>
            <person name="Karaoz U."/>
            <person name="Brodie E.L."/>
            <person name="Williams K.H."/>
            <person name="Hubbard S.S."/>
            <person name="Banfield J.F."/>
        </authorList>
    </citation>
    <scope>NUCLEOTIDE SEQUENCE [LARGE SCALE GENOMIC DNA]</scope>
</reference>
<dbReference type="EMBL" id="MHKI01000006">
    <property type="protein sequence ID" value="OGY87774.1"/>
    <property type="molecule type" value="Genomic_DNA"/>
</dbReference>
<name>A0A1G2BF36_9BACT</name>
<gene>
    <name evidence="2" type="ORF">A2319_05025</name>
</gene>
<accession>A0A1G2BF36</accession>
<feature type="region of interest" description="Disordered" evidence="1">
    <location>
        <begin position="1"/>
        <end position="22"/>
    </location>
</feature>